<protein>
    <recommendedName>
        <fullName evidence="1">DNA replication complex GINS protein SLD5</fullName>
    </recommendedName>
</protein>
<dbReference type="InterPro" id="IPR031633">
    <property type="entry name" value="SLD5_C"/>
</dbReference>
<dbReference type="EMBL" id="CAJGYM010000013">
    <property type="protein sequence ID" value="CAD6190003.1"/>
    <property type="molecule type" value="Genomic_DNA"/>
</dbReference>
<comment type="caution">
    <text evidence="3">The sequence shown here is derived from an EMBL/GenBank/DDBJ whole genome shotgun (WGS) entry which is preliminary data.</text>
</comment>
<dbReference type="GO" id="GO:0000727">
    <property type="term" value="P:double-strand break repair via break-induced replication"/>
    <property type="evidence" value="ECO:0007669"/>
    <property type="project" value="TreeGrafter"/>
</dbReference>
<organism evidence="3 4">
    <name type="scientific">Caenorhabditis auriculariae</name>
    <dbReference type="NCBI Taxonomy" id="2777116"/>
    <lineage>
        <taxon>Eukaryota</taxon>
        <taxon>Metazoa</taxon>
        <taxon>Ecdysozoa</taxon>
        <taxon>Nematoda</taxon>
        <taxon>Chromadorea</taxon>
        <taxon>Rhabditida</taxon>
        <taxon>Rhabditina</taxon>
        <taxon>Rhabditomorpha</taxon>
        <taxon>Rhabditoidea</taxon>
        <taxon>Rhabditidae</taxon>
        <taxon>Peloderinae</taxon>
        <taxon>Caenorhabditis</taxon>
    </lineage>
</organism>
<keyword evidence="1" id="KW-0539">Nucleus</keyword>
<dbReference type="Proteomes" id="UP000835052">
    <property type="component" value="Unassembled WGS sequence"/>
</dbReference>
<dbReference type="SUPFAM" id="SSF158573">
    <property type="entry name" value="GINS helical bundle-like"/>
    <property type="match status" value="1"/>
</dbReference>
<name>A0A8S1H4A8_9PELO</name>
<dbReference type="CDD" id="cd21692">
    <property type="entry name" value="GINS_B_Sld5"/>
    <property type="match status" value="1"/>
</dbReference>
<comment type="similarity">
    <text evidence="1">Belongs to the GINS4/SLD5 family.</text>
</comment>
<dbReference type="OrthoDB" id="338231at2759"/>
<dbReference type="CDD" id="cd11711">
    <property type="entry name" value="GINS_A_Sld5"/>
    <property type="match status" value="1"/>
</dbReference>
<keyword evidence="4" id="KW-1185">Reference proteome</keyword>
<dbReference type="PANTHER" id="PTHR21206:SF0">
    <property type="entry name" value="DNA REPLICATION COMPLEX GINS PROTEIN SLD5"/>
    <property type="match status" value="1"/>
</dbReference>
<reference evidence="3" key="1">
    <citation type="submission" date="2020-10" db="EMBL/GenBank/DDBJ databases">
        <authorList>
            <person name="Kikuchi T."/>
        </authorList>
    </citation>
    <scope>NUCLEOTIDE SEQUENCE</scope>
    <source>
        <strain evidence="3">NKZ352</strain>
    </source>
</reference>
<comment type="function">
    <text evidence="1">The GINS complex plays an essential role in the initiation of DNA replication.</text>
</comment>
<accession>A0A8S1H4A8</accession>
<evidence type="ECO:0000259" key="2">
    <source>
        <dbReference type="Pfam" id="PF16922"/>
    </source>
</evidence>
<sequence length="212" mass="24415">MAEPSTASQSTDDEEFLTPTEVIRRMTVAWQNELAAPCLMPTEMDLVDILLDQIKGMEENIARQQEKVQLKISLHRMELQRISYMTSDYVRARLLKIEANPRRVLAEHERRVAEGLSALLDDNELEFTKNFVNAEAQLLGKTVLEKSRFLREDLEIECVYVKVVEEDVGEIVLQDNLDPNSEHVIALNKDEIHLIPFVPIRHLVEQGKLQLL</sequence>
<evidence type="ECO:0000313" key="4">
    <source>
        <dbReference type="Proteomes" id="UP000835052"/>
    </source>
</evidence>
<evidence type="ECO:0000256" key="1">
    <source>
        <dbReference type="PIRNR" id="PIRNR007764"/>
    </source>
</evidence>
<dbReference type="InterPro" id="IPR008591">
    <property type="entry name" value="GINS_Sld5"/>
</dbReference>
<feature type="domain" description="DNA replication complex GINS protein SLD5 C-terminal" evidence="2">
    <location>
        <begin position="158"/>
        <end position="212"/>
    </location>
</feature>
<evidence type="ECO:0000313" key="3">
    <source>
        <dbReference type="EMBL" id="CAD6190003.1"/>
    </source>
</evidence>
<dbReference type="GO" id="GO:0000811">
    <property type="term" value="C:GINS complex"/>
    <property type="evidence" value="ECO:0007669"/>
    <property type="project" value="UniProtKB-UniRule"/>
</dbReference>
<dbReference type="AlphaFoldDB" id="A0A8S1H4A8"/>
<dbReference type="PIRSF" id="PIRSF007764">
    <property type="entry name" value="Sld5"/>
    <property type="match status" value="1"/>
</dbReference>
<comment type="subcellular location">
    <subcellularLocation>
        <location evidence="1">Nucleus</location>
    </subcellularLocation>
</comment>
<keyword evidence="1" id="KW-0235">DNA replication</keyword>
<dbReference type="Gene3D" id="1.20.58.1030">
    <property type="match status" value="1"/>
</dbReference>
<dbReference type="GO" id="GO:0006261">
    <property type="term" value="P:DNA-templated DNA replication"/>
    <property type="evidence" value="ECO:0007669"/>
    <property type="project" value="InterPro"/>
</dbReference>
<dbReference type="Pfam" id="PF16922">
    <property type="entry name" value="SLD5_C"/>
    <property type="match status" value="1"/>
</dbReference>
<gene>
    <name evidence="3" type="ORF">CAUJ_LOCUS5922</name>
</gene>
<dbReference type="InterPro" id="IPR038749">
    <property type="entry name" value="Sld5_GINS_A"/>
</dbReference>
<dbReference type="Gene3D" id="3.40.5.60">
    <property type="match status" value="1"/>
</dbReference>
<dbReference type="InterPro" id="IPR036224">
    <property type="entry name" value="GINS_bundle-like_dom_sf"/>
</dbReference>
<dbReference type="SUPFAM" id="SSF160059">
    <property type="entry name" value="PriA/YqbF domain"/>
    <property type="match status" value="1"/>
</dbReference>
<dbReference type="PANTHER" id="PTHR21206">
    <property type="entry name" value="SLD5 PROTEIN"/>
    <property type="match status" value="1"/>
</dbReference>
<proteinExistence type="inferred from homology"/>